<dbReference type="InterPro" id="IPR004038">
    <property type="entry name" value="Ribosomal_eL8/eL30/eS12/Gad45"/>
</dbReference>
<sequence length="73" mass="8044">MAADANPLAIILQLRLLSEDKNVPYGFVYSKQALGRAYGVSGPVNAHFVTIKESSQLKQQIQAFQPTIEKLQV</sequence>
<evidence type="ECO:0000259" key="2">
    <source>
        <dbReference type="Pfam" id="PF01248"/>
    </source>
</evidence>
<proteinExistence type="inferred from homology"/>
<accession>G1T572</accession>
<reference evidence="3 4" key="1">
    <citation type="journal article" date="2011" name="Nature">
        <title>A high-resolution map of human evolutionary constraint using 29 mammals.</title>
        <authorList>
            <person name="Lindblad-Toh K."/>
            <person name="Garber M."/>
            <person name="Zuk O."/>
            <person name="Lin M.F."/>
            <person name="Parker B.J."/>
            <person name="Washietl S."/>
            <person name="Kheradpour P."/>
            <person name="Ernst J."/>
            <person name="Jordan G."/>
            <person name="Mauceli E."/>
            <person name="Ward L.D."/>
            <person name="Lowe C.B."/>
            <person name="Holloway A.K."/>
            <person name="Clamp M."/>
            <person name="Gnerre S."/>
            <person name="Alfoldi J."/>
            <person name="Beal K."/>
            <person name="Chang J."/>
            <person name="Clawson H."/>
            <person name="Cuff J."/>
            <person name="Di Palma F."/>
            <person name="Fitzgerald S."/>
            <person name="Flicek P."/>
            <person name="Guttman M."/>
            <person name="Hubisz M.J."/>
            <person name="Jaffe D.B."/>
            <person name="Jungreis I."/>
            <person name="Kent W.J."/>
            <person name="Kostka D."/>
            <person name="Lara M."/>
            <person name="Martins A.L."/>
            <person name="Massingham T."/>
            <person name="Moltke I."/>
            <person name="Raney B.J."/>
            <person name="Rasmussen M.D."/>
            <person name="Robinson J."/>
            <person name="Stark A."/>
            <person name="Vilella A.J."/>
            <person name="Wen J."/>
            <person name="Xie X."/>
            <person name="Zody M.C."/>
            <person name="Baldwin J."/>
            <person name="Bloom T."/>
            <person name="Chin C.W."/>
            <person name="Heiman D."/>
            <person name="Nicol R."/>
            <person name="Nusbaum C."/>
            <person name="Young S."/>
            <person name="Wilkinson J."/>
            <person name="Worley K.C."/>
            <person name="Kovar C.L."/>
            <person name="Muzny D.M."/>
            <person name="Gibbs R.A."/>
            <person name="Cree A."/>
            <person name="Dihn H.H."/>
            <person name="Fowler G."/>
            <person name="Jhangiani S."/>
            <person name="Joshi V."/>
            <person name="Lee S."/>
            <person name="Lewis L.R."/>
            <person name="Nazareth L.V."/>
            <person name="Okwuonu G."/>
            <person name="Santibanez J."/>
            <person name="Warren W.C."/>
            <person name="Mardis E.R."/>
            <person name="Weinstock G.M."/>
            <person name="Wilson R.K."/>
            <person name="Delehaunty K."/>
            <person name="Dooling D."/>
            <person name="Fronik C."/>
            <person name="Fulton L."/>
            <person name="Fulton B."/>
            <person name="Graves T."/>
            <person name="Minx P."/>
            <person name="Sodergren E."/>
            <person name="Birney E."/>
            <person name="Margulies E.H."/>
            <person name="Herrero J."/>
            <person name="Green E.D."/>
            <person name="Haussler D."/>
            <person name="Siepel A."/>
            <person name="Goldman N."/>
            <person name="Pollard K.S."/>
            <person name="Pedersen J.S."/>
            <person name="Lander E.S."/>
            <person name="Kellis M."/>
        </authorList>
    </citation>
    <scope>NUCLEOTIDE SEQUENCE [LARGE SCALE GENOMIC DNA]</scope>
    <source>
        <strain evidence="3 4">Thorbecke inbred</strain>
    </source>
</reference>
<dbReference type="Ensembl" id="ENSOCUT00000013330.3">
    <property type="protein sequence ID" value="ENSOCUP00000011473.3"/>
    <property type="gene ID" value="ENSOCUG00000013335.3"/>
</dbReference>
<dbReference type="GO" id="GO:1990904">
    <property type="term" value="C:ribonucleoprotein complex"/>
    <property type="evidence" value="ECO:0007669"/>
    <property type="project" value="InterPro"/>
</dbReference>
<dbReference type="Proteomes" id="UP000001811">
    <property type="component" value="Chromosome 12"/>
</dbReference>
<reference evidence="3" key="3">
    <citation type="submission" date="2025-09" db="UniProtKB">
        <authorList>
            <consortium name="Ensembl"/>
        </authorList>
    </citation>
    <scope>IDENTIFICATION</scope>
    <source>
        <strain evidence="3">Thorbecke</strain>
    </source>
</reference>
<dbReference type="Gene3D" id="3.30.1330.30">
    <property type="match status" value="1"/>
</dbReference>
<dbReference type="PROSITE" id="PS01082">
    <property type="entry name" value="RIBOSOMAL_L7AE"/>
    <property type="match status" value="1"/>
</dbReference>
<dbReference type="AlphaFoldDB" id="G1T572"/>
<dbReference type="PaxDb" id="9986-ENSOCUP00000011473"/>
<dbReference type="STRING" id="9986.ENSOCUP00000011473"/>
<organism evidence="3 4">
    <name type="scientific">Oryctolagus cuniculus</name>
    <name type="common">Rabbit</name>
    <dbReference type="NCBI Taxonomy" id="9986"/>
    <lineage>
        <taxon>Eukaryota</taxon>
        <taxon>Metazoa</taxon>
        <taxon>Chordata</taxon>
        <taxon>Craniata</taxon>
        <taxon>Vertebrata</taxon>
        <taxon>Euteleostomi</taxon>
        <taxon>Mammalia</taxon>
        <taxon>Eutheria</taxon>
        <taxon>Euarchontoglires</taxon>
        <taxon>Glires</taxon>
        <taxon>Lagomorpha</taxon>
        <taxon>Leporidae</taxon>
        <taxon>Oryctolagus</taxon>
    </lineage>
</organism>
<dbReference type="eggNOG" id="KOG3387">
    <property type="taxonomic scope" value="Eukaryota"/>
</dbReference>
<dbReference type="InParanoid" id="G1T572"/>
<dbReference type="GO" id="GO:0042254">
    <property type="term" value="P:ribosome biogenesis"/>
    <property type="evidence" value="ECO:0007669"/>
    <property type="project" value="InterPro"/>
</dbReference>
<dbReference type="SMR" id="G1T572"/>
<comment type="similarity">
    <text evidence="1">Belongs to the eukaryotic ribosomal protein eL8 family.</text>
</comment>
<evidence type="ECO:0000313" key="4">
    <source>
        <dbReference type="Proteomes" id="UP000001811"/>
    </source>
</evidence>
<dbReference type="EMBL" id="AAGW02028781">
    <property type="status" value="NOT_ANNOTATED_CDS"/>
    <property type="molecule type" value="Genomic_DNA"/>
</dbReference>
<dbReference type="SUPFAM" id="SSF55315">
    <property type="entry name" value="L30e-like"/>
    <property type="match status" value="1"/>
</dbReference>
<dbReference type="GeneTree" id="ENSGT00550000074840"/>
<dbReference type="Pfam" id="PF01248">
    <property type="entry name" value="Ribosomal_L7Ae"/>
    <property type="match status" value="1"/>
</dbReference>
<reference evidence="3" key="2">
    <citation type="submission" date="2025-08" db="UniProtKB">
        <authorList>
            <consortium name="Ensembl"/>
        </authorList>
    </citation>
    <scope>IDENTIFICATION</scope>
    <source>
        <strain evidence="3">Thorbecke</strain>
    </source>
</reference>
<evidence type="ECO:0000313" key="3">
    <source>
        <dbReference type="Ensembl" id="ENSOCUP00000011473.3"/>
    </source>
</evidence>
<dbReference type="HOGENOM" id="CLU_084513_4_1_1"/>
<name>G1T572_RABIT</name>
<dbReference type="InterPro" id="IPR004037">
    <property type="entry name" value="Ribosomal_eL8-like_CS"/>
</dbReference>
<feature type="domain" description="Ribosomal protein eL8/eL30/eS12/Gadd45" evidence="2">
    <location>
        <begin position="1"/>
        <end position="56"/>
    </location>
</feature>
<protein>
    <recommendedName>
        <fullName evidence="2">Ribosomal protein eL8/eL30/eS12/Gadd45 domain-containing protein</fullName>
    </recommendedName>
</protein>
<evidence type="ECO:0000256" key="1">
    <source>
        <dbReference type="ARBA" id="ARBA00007337"/>
    </source>
</evidence>
<dbReference type="InterPro" id="IPR029064">
    <property type="entry name" value="Ribosomal_eL30-like_sf"/>
</dbReference>
<keyword evidence="4" id="KW-1185">Reference proteome</keyword>